<evidence type="ECO:0000313" key="2">
    <source>
        <dbReference type="Proteomes" id="UP000218418"/>
    </source>
</evidence>
<protein>
    <recommendedName>
        <fullName evidence="3">Restriction endonuclease subunit R</fullName>
    </recommendedName>
</protein>
<proteinExistence type="predicted"/>
<gene>
    <name evidence="1" type="ORF">NIES267_12880</name>
</gene>
<sequence>MAILQSKNLSIGDIHRLFGYQRQYNESFTSLLSLEPLTEFEQQEILQIRTDFDNYIIESKVLEGLVKALTVFPLMRLAGFYRSPIKIALEENIEDIVIEDEDTKVTGRLDILAVNKAKLNAAKSYFWVLVIESKNSGIDVFEGLPQLLTYAYECLENQKSVWGLTTNGRIYQFVYIQQGNPPIYQLMPSLNLVESERAVELLQVLKAICELG</sequence>
<dbReference type="AlphaFoldDB" id="A0A1Z4LKP3"/>
<dbReference type="Proteomes" id="UP000218418">
    <property type="component" value="Chromosome"/>
</dbReference>
<evidence type="ECO:0000313" key="1">
    <source>
        <dbReference type="EMBL" id="BAY81811.1"/>
    </source>
</evidence>
<dbReference type="EMBL" id="AP018227">
    <property type="protein sequence ID" value="BAY81811.1"/>
    <property type="molecule type" value="Genomic_DNA"/>
</dbReference>
<evidence type="ECO:0008006" key="3">
    <source>
        <dbReference type="Google" id="ProtNLM"/>
    </source>
</evidence>
<keyword evidence="2" id="KW-1185">Reference proteome</keyword>
<name>A0A1Z4LKP3_9CYAN</name>
<reference evidence="1 2" key="1">
    <citation type="submission" date="2017-06" db="EMBL/GenBank/DDBJ databases">
        <title>Genome sequencing of cyanobaciteial culture collection at National Institute for Environmental Studies (NIES).</title>
        <authorList>
            <person name="Hirose Y."/>
            <person name="Shimura Y."/>
            <person name="Fujisawa T."/>
            <person name="Nakamura Y."/>
            <person name="Kawachi M."/>
        </authorList>
    </citation>
    <scope>NUCLEOTIDE SEQUENCE [LARGE SCALE GENOMIC DNA]</scope>
    <source>
        <strain evidence="1 2">NIES-267</strain>
    </source>
</reference>
<accession>A0A1Z4LKP3</accession>
<organism evidence="1 2">
    <name type="scientific">Calothrix parasitica NIES-267</name>
    <dbReference type="NCBI Taxonomy" id="1973488"/>
    <lineage>
        <taxon>Bacteria</taxon>
        <taxon>Bacillati</taxon>
        <taxon>Cyanobacteriota</taxon>
        <taxon>Cyanophyceae</taxon>
        <taxon>Nostocales</taxon>
        <taxon>Calotrichaceae</taxon>
        <taxon>Calothrix</taxon>
    </lineage>
</organism>
<dbReference type="OrthoDB" id="511707at2"/>